<dbReference type="AlphaFoldDB" id="A0A1H8SHW2"/>
<keyword evidence="4 7" id="KW-0479">Metal-binding</keyword>
<sequence>MELFGTAGIRGSVTETVTPELALAVGRAAAADGDEFVVGRDGRVTGPALAAAMEAGLESAGATVHRAGMLPTPALAFASQGRRGVMLTASHNPPTDNGIKVFTDGVEYDRDSERGIESRVDAGTGPVAWDEWGESQRVEPLVEYRQAVADFAESRGADLDGLRVAVDCGNGMGALATPQVLRELGARVVALNANVDGHFPGRESKPTPETLSDLREFVANGDFAFGLGHDGDADRIVIVDADGDVVHEDTVLAILAEHYVRTADVDDPVVVTTPNASARIDERVRAADGRVERVRLGALHEGIAAARADGADVVFAAEPWKHIHTAFGGWIDGVASAAVVARLVADGGLDALRGPVTERPYRKVSVACPDAAKASTMTALETTLPAAFPNAEVDTEYGVRLEFSDASWALVRPSGTEPYVRIYAESDDVDALVADVRAVVDEAVADAS</sequence>
<dbReference type="PROSITE" id="PS00710">
    <property type="entry name" value="PGM_PMM"/>
    <property type="match status" value="1"/>
</dbReference>
<gene>
    <name evidence="11" type="ORF">SAMN04487948_105115</name>
</gene>
<evidence type="ECO:0000259" key="10">
    <source>
        <dbReference type="Pfam" id="PF02879"/>
    </source>
</evidence>
<evidence type="ECO:0000313" key="12">
    <source>
        <dbReference type="Proteomes" id="UP000199126"/>
    </source>
</evidence>
<reference evidence="12" key="1">
    <citation type="submission" date="2016-10" db="EMBL/GenBank/DDBJ databases">
        <authorList>
            <person name="Varghese N."/>
            <person name="Submissions S."/>
        </authorList>
    </citation>
    <scope>NUCLEOTIDE SEQUENCE [LARGE SCALE GENOMIC DNA]</scope>
    <source>
        <strain evidence="12">CGMCC 1.10121</strain>
    </source>
</reference>
<dbReference type="PRINTS" id="PR00509">
    <property type="entry name" value="PGMPMM"/>
</dbReference>
<dbReference type="InterPro" id="IPR036900">
    <property type="entry name" value="A-D-PHexomutase_C_sf"/>
</dbReference>
<proteinExistence type="inferred from homology"/>
<accession>A0A1H8SHW2</accession>
<evidence type="ECO:0000256" key="7">
    <source>
        <dbReference type="RuleBase" id="RU004326"/>
    </source>
</evidence>
<dbReference type="RefSeq" id="WP_089824160.1">
    <property type="nucleotide sequence ID" value="NZ_FODV01000005.1"/>
</dbReference>
<evidence type="ECO:0000256" key="1">
    <source>
        <dbReference type="ARBA" id="ARBA00001946"/>
    </source>
</evidence>
<dbReference type="InterPro" id="IPR005845">
    <property type="entry name" value="A-D-PHexomutase_a/b/a-II"/>
</dbReference>
<dbReference type="GO" id="GO:0005975">
    <property type="term" value="P:carbohydrate metabolic process"/>
    <property type="evidence" value="ECO:0007669"/>
    <property type="project" value="InterPro"/>
</dbReference>
<evidence type="ECO:0000256" key="5">
    <source>
        <dbReference type="ARBA" id="ARBA00022842"/>
    </source>
</evidence>
<evidence type="ECO:0000256" key="3">
    <source>
        <dbReference type="ARBA" id="ARBA00022553"/>
    </source>
</evidence>
<keyword evidence="6" id="KW-0413">Isomerase</keyword>
<keyword evidence="3" id="KW-0597">Phosphoprotein</keyword>
<feature type="domain" description="Alpha-D-phosphohexomutase C-terminal" evidence="8">
    <location>
        <begin position="385"/>
        <end position="442"/>
    </location>
</feature>
<dbReference type="InterPro" id="IPR016055">
    <property type="entry name" value="A-D-PHexomutase_a/b/a-I/II/III"/>
</dbReference>
<evidence type="ECO:0000256" key="2">
    <source>
        <dbReference type="ARBA" id="ARBA00010231"/>
    </source>
</evidence>
<evidence type="ECO:0000313" key="11">
    <source>
        <dbReference type="EMBL" id="SEO78340.1"/>
    </source>
</evidence>
<dbReference type="GO" id="GO:0016868">
    <property type="term" value="F:intramolecular phosphotransferase activity"/>
    <property type="evidence" value="ECO:0007669"/>
    <property type="project" value="InterPro"/>
</dbReference>
<dbReference type="InterPro" id="IPR005843">
    <property type="entry name" value="A-D-PHexomutase_C"/>
</dbReference>
<dbReference type="GO" id="GO:0000287">
    <property type="term" value="F:magnesium ion binding"/>
    <property type="evidence" value="ECO:0007669"/>
    <property type="project" value="InterPro"/>
</dbReference>
<dbReference type="SUPFAM" id="SSF55957">
    <property type="entry name" value="Phosphoglucomutase, C-terminal domain"/>
    <property type="match status" value="1"/>
</dbReference>
<feature type="domain" description="Alpha-D-phosphohexomutase alpha/beta/alpha" evidence="10">
    <location>
        <begin position="143"/>
        <end position="243"/>
    </location>
</feature>
<evidence type="ECO:0000259" key="9">
    <source>
        <dbReference type="Pfam" id="PF02878"/>
    </source>
</evidence>
<dbReference type="Pfam" id="PF02878">
    <property type="entry name" value="PGM_PMM_I"/>
    <property type="match status" value="1"/>
</dbReference>
<name>A0A1H8SHW2_9EURY</name>
<dbReference type="EMBL" id="FODV01000005">
    <property type="protein sequence ID" value="SEO78340.1"/>
    <property type="molecule type" value="Genomic_DNA"/>
</dbReference>
<dbReference type="OrthoDB" id="10363at2157"/>
<keyword evidence="12" id="KW-1185">Reference proteome</keyword>
<comment type="cofactor">
    <cofactor evidence="1">
        <name>Mg(2+)</name>
        <dbReference type="ChEBI" id="CHEBI:18420"/>
    </cofactor>
</comment>
<dbReference type="PANTHER" id="PTHR43771">
    <property type="entry name" value="PHOSPHOMANNOMUTASE"/>
    <property type="match status" value="1"/>
</dbReference>
<protein>
    <submittedName>
        <fullName evidence="11">Phosphomannomutase</fullName>
    </submittedName>
</protein>
<organism evidence="11 12">
    <name type="scientific">Halogranum amylolyticum</name>
    <dbReference type="NCBI Taxonomy" id="660520"/>
    <lineage>
        <taxon>Archaea</taxon>
        <taxon>Methanobacteriati</taxon>
        <taxon>Methanobacteriota</taxon>
        <taxon>Stenosarchaea group</taxon>
        <taxon>Halobacteria</taxon>
        <taxon>Halobacteriales</taxon>
        <taxon>Haloferacaceae</taxon>
    </lineage>
</organism>
<feature type="domain" description="Alpha-D-phosphohexomutase alpha/beta/alpha" evidence="9">
    <location>
        <begin position="2"/>
        <end position="122"/>
    </location>
</feature>
<dbReference type="Gene3D" id="3.40.120.10">
    <property type="entry name" value="Alpha-D-Glucose-1,6-Bisphosphate, subunit A, domain 3"/>
    <property type="match status" value="3"/>
</dbReference>
<evidence type="ECO:0000259" key="8">
    <source>
        <dbReference type="Pfam" id="PF00408"/>
    </source>
</evidence>
<dbReference type="Pfam" id="PF00408">
    <property type="entry name" value="PGM_PMM_IV"/>
    <property type="match status" value="1"/>
</dbReference>
<dbReference type="Gene3D" id="3.30.310.50">
    <property type="entry name" value="Alpha-D-phosphohexomutase, C-terminal domain"/>
    <property type="match status" value="1"/>
</dbReference>
<dbReference type="SUPFAM" id="SSF53738">
    <property type="entry name" value="Phosphoglucomutase, first 3 domains"/>
    <property type="match status" value="3"/>
</dbReference>
<comment type="similarity">
    <text evidence="2 7">Belongs to the phosphohexose mutase family.</text>
</comment>
<dbReference type="InterPro" id="IPR016066">
    <property type="entry name" value="A-D-PHexomutase_CS"/>
</dbReference>
<dbReference type="InterPro" id="IPR005844">
    <property type="entry name" value="A-D-PHexomutase_a/b/a-I"/>
</dbReference>
<dbReference type="Proteomes" id="UP000199126">
    <property type="component" value="Unassembled WGS sequence"/>
</dbReference>
<evidence type="ECO:0000256" key="4">
    <source>
        <dbReference type="ARBA" id="ARBA00022723"/>
    </source>
</evidence>
<dbReference type="PANTHER" id="PTHR43771:SF1">
    <property type="entry name" value="PHOSPHOMANNOMUTASE"/>
    <property type="match status" value="1"/>
</dbReference>
<evidence type="ECO:0000256" key="6">
    <source>
        <dbReference type="ARBA" id="ARBA00023235"/>
    </source>
</evidence>
<dbReference type="Pfam" id="PF02879">
    <property type="entry name" value="PGM_PMM_II"/>
    <property type="match status" value="1"/>
</dbReference>
<keyword evidence="5 7" id="KW-0460">Magnesium</keyword>
<dbReference type="InterPro" id="IPR005841">
    <property type="entry name" value="Alpha-D-phosphohexomutase_SF"/>
</dbReference>